<feature type="region of interest" description="Disordered" evidence="1">
    <location>
        <begin position="28"/>
        <end position="81"/>
    </location>
</feature>
<dbReference type="RefSeq" id="WP_253760649.1">
    <property type="nucleotide sequence ID" value="NZ_JAMZDZ010000001.1"/>
</dbReference>
<proteinExistence type="predicted"/>
<reference evidence="4" key="1">
    <citation type="journal article" date="2019" name="Int. J. Syst. Evol. Microbiol.">
        <title>The Global Catalogue of Microorganisms (GCM) 10K type strain sequencing project: providing services to taxonomists for standard genome sequencing and annotation.</title>
        <authorList>
            <consortium name="The Broad Institute Genomics Platform"/>
            <consortium name="The Broad Institute Genome Sequencing Center for Infectious Disease"/>
            <person name="Wu L."/>
            <person name="Ma J."/>
        </authorList>
    </citation>
    <scope>NUCLEOTIDE SEQUENCE [LARGE SCALE GENOMIC DNA]</scope>
    <source>
        <strain evidence="4">CGMCC 4.7289</strain>
    </source>
</reference>
<evidence type="ECO:0000256" key="2">
    <source>
        <dbReference type="SAM" id="SignalP"/>
    </source>
</evidence>
<feature type="chain" id="PRO_5046516791" description="Lipoprotein" evidence="2">
    <location>
        <begin position="21"/>
        <end position="243"/>
    </location>
</feature>
<keyword evidence="2" id="KW-0732">Signal</keyword>
<comment type="caution">
    <text evidence="3">The sequence shown here is derived from an EMBL/GenBank/DDBJ whole genome shotgun (WGS) entry which is preliminary data.</text>
</comment>
<dbReference type="PROSITE" id="PS51257">
    <property type="entry name" value="PROKAR_LIPOPROTEIN"/>
    <property type="match status" value="1"/>
</dbReference>
<keyword evidence="4" id="KW-1185">Reference proteome</keyword>
<dbReference type="Proteomes" id="UP001595816">
    <property type="component" value="Unassembled WGS sequence"/>
</dbReference>
<sequence length="243" mass="26046">MKTTTGYSLALLTLASVIVAGCDREQAATPASPTATATSAAPSASPSSSPATRSGPKTIPAKAFLQKEDTRSTDGPAVISEPMLPPLCKARYASDAVRQVRQTRTMRYYNPGTPLDNTPDGTIQQTISSYTSEGGARLVAEIKAAVEACPQETLEGYTYTNRLLTGPKHGDESLLFERAYPTRDIDGKLTGGKDIRLIAVVRVGNVVTVLYETGWEMGWSAEPASMERLTAKAEQRMRAWLSS</sequence>
<organism evidence="3 4">
    <name type="scientific">Hamadaea flava</name>
    <dbReference type="NCBI Taxonomy" id="1742688"/>
    <lineage>
        <taxon>Bacteria</taxon>
        <taxon>Bacillati</taxon>
        <taxon>Actinomycetota</taxon>
        <taxon>Actinomycetes</taxon>
        <taxon>Micromonosporales</taxon>
        <taxon>Micromonosporaceae</taxon>
        <taxon>Hamadaea</taxon>
    </lineage>
</organism>
<feature type="signal peptide" evidence="2">
    <location>
        <begin position="1"/>
        <end position="20"/>
    </location>
</feature>
<evidence type="ECO:0000313" key="3">
    <source>
        <dbReference type="EMBL" id="MFC4136786.1"/>
    </source>
</evidence>
<protein>
    <recommendedName>
        <fullName evidence="5">Lipoprotein</fullName>
    </recommendedName>
</protein>
<evidence type="ECO:0000256" key="1">
    <source>
        <dbReference type="SAM" id="MobiDB-lite"/>
    </source>
</evidence>
<dbReference type="EMBL" id="JBHSAY010000033">
    <property type="protein sequence ID" value="MFC4136786.1"/>
    <property type="molecule type" value="Genomic_DNA"/>
</dbReference>
<feature type="compositionally biased region" description="Low complexity" evidence="1">
    <location>
        <begin position="28"/>
        <end position="52"/>
    </location>
</feature>
<evidence type="ECO:0000313" key="4">
    <source>
        <dbReference type="Proteomes" id="UP001595816"/>
    </source>
</evidence>
<name>A0ABV8M0A9_9ACTN</name>
<gene>
    <name evidence="3" type="ORF">ACFOZ4_39800</name>
</gene>
<evidence type="ECO:0008006" key="5">
    <source>
        <dbReference type="Google" id="ProtNLM"/>
    </source>
</evidence>
<accession>A0ABV8M0A9</accession>